<dbReference type="PROSITE" id="PS00332">
    <property type="entry name" value="SOD_CU_ZN_2"/>
    <property type="match status" value="1"/>
</dbReference>
<dbReference type="Gene3D" id="1.10.510.10">
    <property type="entry name" value="Transferase(Phosphotransferase) domain 1"/>
    <property type="match status" value="1"/>
</dbReference>
<organism evidence="8 9">
    <name type="scientific">Toxocara canis</name>
    <name type="common">Canine roundworm</name>
    <dbReference type="NCBI Taxonomy" id="6265"/>
    <lineage>
        <taxon>Eukaryota</taxon>
        <taxon>Metazoa</taxon>
        <taxon>Ecdysozoa</taxon>
        <taxon>Nematoda</taxon>
        <taxon>Chromadorea</taxon>
        <taxon>Rhabditida</taxon>
        <taxon>Spirurina</taxon>
        <taxon>Ascaridomorpha</taxon>
        <taxon>Ascaridoidea</taxon>
        <taxon>Toxocaridae</taxon>
        <taxon>Toxocara</taxon>
    </lineage>
</organism>
<evidence type="ECO:0000256" key="1">
    <source>
        <dbReference type="ARBA" id="ARBA00022527"/>
    </source>
</evidence>
<dbReference type="Gene3D" id="2.60.40.200">
    <property type="entry name" value="Superoxide dismutase, copper/zinc binding domain"/>
    <property type="match status" value="1"/>
</dbReference>
<dbReference type="InterPro" id="IPR011009">
    <property type="entry name" value="Kinase-like_dom_sf"/>
</dbReference>
<dbReference type="Proteomes" id="UP000031036">
    <property type="component" value="Unassembled WGS sequence"/>
</dbReference>
<dbReference type="Pfam" id="PF00080">
    <property type="entry name" value="Sod_Cu"/>
    <property type="match status" value="1"/>
</dbReference>
<feature type="binding site" evidence="6">
    <location>
        <position position="290"/>
    </location>
    <ligand>
        <name>ATP</name>
        <dbReference type="ChEBI" id="CHEBI:30616"/>
    </ligand>
</feature>
<keyword evidence="4 8" id="KW-0418">Kinase</keyword>
<evidence type="ECO:0000256" key="4">
    <source>
        <dbReference type="ARBA" id="ARBA00022777"/>
    </source>
</evidence>
<evidence type="ECO:0000313" key="9">
    <source>
        <dbReference type="Proteomes" id="UP000031036"/>
    </source>
</evidence>
<evidence type="ECO:0000259" key="7">
    <source>
        <dbReference type="PROSITE" id="PS50011"/>
    </source>
</evidence>
<proteinExistence type="predicted"/>
<feature type="domain" description="Protein kinase" evidence="7">
    <location>
        <begin position="255"/>
        <end position="501"/>
    </location>
</feature>
<dbReference type="InterPro" id="IPR018152">
    <property type="entry name" value="SOD_Cu/Zn_BS"/>
</dbReference>
<dbReference type="AlphaFoldDB" id="A0A0B2UW39"/>
<dbReference type="InterPro" id="IPR008266">
    <property type="entry name" value="Tyr_kinase_AS"/>
</dbReference>
<dbReference type="GO" id="GO:0006801">
    <property type="term" value="P:superoxide metabolic process"/>
    <property type="evidence" value="ECO:0007669"/>
    <property type="project" value="InterPro"/>
</dbReference>
<dbReference type="CDD" id="cd00305">
    <property type="entry name" value="Cu-Zn_Superoxide_Dismutase"/>
    <property type="match status" value="1"/>
</dbReference>
<dbReference type="OMA" id="FECAHTD"/>
<protein>
    <submittedName>
        <fullName evidence="8">Putative serine/threonine-protein kinase zyg-1</fullName>
    </submittedName>
</protein>
<dbReference type="Pfam" id="PF00069">
    <property type="entry name" value="Pkinase"/>
    <property type="match status" value="1"/>
</dbReference>
<dbReference type="OrthoDB" id="346907at2759"/>
<comment type="caution">
    <text evidence="8">The sequence shown here is derived from an EMBL/GenBank/DDBJ whole genome shotgun (WGS) entry which is preliminary data.</text>
</comment>
<keyword evidence="9" id="KW-1185">Reference proteome</keyword>
<dbReference type="GO" id="GO:0005634">
    <property type="term" value="C:nucleus"/>
    <property type="evidence" value="ECO:0007669"/>
    <property type="project" value="TreeGrafter"/>
</dbReference>
<dbReference type="PANTHER" id="PTHR24345">
    <property type="entry name" value="SERINE/THREONINE-PROTEIN KINASE PLK"/>
    <property type="match status" value="1"/>
</dbReference>
<dbReference type="STRING" id="6265.A0A0B2UW39"/>
<evidence type="ECO:0000256" key="5">
    <source>
        <dbReference type="ARBA" id="ARBA00022840"/>
    </source>
</evidence>
<dbReference type="PROSITE" id="PS50011">
    <property type="entry name" value="PROTEIN_KINASE_DOM"/>
    <property type="match status" value="1"/>
</dbReference>
<dbReference type="GO" id="GO:0005524">
    <property type="term" value="F:ATP binding"/>
    <property type="evidence" value="ECO:0007669"/>
    <property type="project" value="UniProtKB-UniRule"/>
</dbReference>
<dbReference type="Gene3D" id="3.30.1120.130">
    <property type="match status" value="2"/>
</dbReference>
<dbReference type="EMBL" id="JPKZ01003129">
    <property type="protein sequence ID" value="KHN73297.1"/>
    <property type="molecule type" value="Genomic_DNA"/>
</dbReference>
<keyword evidence="5 6" id="KW-0067">ATP-binding</keyword>
<reference evidence="8 9" key="1">
    <citation type="submission" date="2014-11" db="EMBL/GenBank/DDBJ databases">
        <title>Genetic blueprint of the zoonotic pathogen Toxocara canis.</title>
        <authorList>
            <person name="Zhu X.-Q."/>
            <person name="Korhonen P.K."/>
            <person name="Cai H."/>
            <person name="Young N.D."/>
            <person name="Nejsum P."/>
            <person name="von Samson-Himmelstjerna G."/>
            <person name="Boag P.R."/>
            <person name="Tan P."/>
            <person name="Li Q."/>
            <person name="Min J."/>
            <person name="Yang Y."/>
            <person name="Wang X."/>
            <person name="Fang X."/>
            <person name="Hall R.S."/>
            <person name="Hofmann A."/>
            <person name="Sternberg P.W."/>
            <person name="Jex A.R."/>
            <person name="Gasser R.B."/>
        </authorList>
    </citation>
    <scope>NUCLEOTIDE SEQUENCE [LARGE SCALE GENOMIC DNA]</scope>
    <source>
        <strain evidence="8">PN_DK_2014</strain>
    </source>
</reference>
<gene>
    <name evidence="8" type="primary">zyg-1</name>
    <name evidence="8" type="ORF">Tcan_15866</name>
</gene>
<keyword evidence="2" id="KW-0808">Transferase</keyword>
<dbReference type="PROSITE" id="PS00109">
    <property type="entry name" value="PROTEIN_KINASE_TYR"/>
    <property type="match status" value="1"/>
</dbReference>
<dbReference type="Pfam" id="PF18544">
    <property type="entry name" value="Polo_box_3"/>
    <property type="match status" value="1"/>
</dbReference>
<dbReference type="InterPro" id="IPR047108">
    <property type="entry name" value="Plk4-like_POLO_box_2_sf"/>
</dbReference>
<evidence type="ECO:0000256" key="3">
    <source>
        <dbReference type="ARBA" id="ARBA00022741"/>
    </source>
</evidence>
<dbReference type="GO" id="GO:0004674">
    <property type="term" value="F:protein serine/threonine kinase activity"/>
    <property type="evidence" value="ECO:0007669"/>
    <property type="project" value="UniProtKB-KW"/>
</dbReference>
<dbReference type="PROSITE" id="PS00107">
    <property type="entry name" value="PROTEIN_KINASE_ATP"/>
    <property type="match status" value="1"/>
</dbReference>
<dbReference type="PRINTS" id="PR00068">
    <property type="entry name" value="CUZNDISMTASE"/>
</dbReference>
<evidence type="ECO:0000256" key="2">
    <source>
        <dbReference type="ARBA" id="ARBA00022679"/>
    </source>
</evidence>
<name>A0A0B2UW39_TOXCA</name>
<dbReference type="InterPro" id="IPR001424">
    <property type="entry name" value="SOD_Cu_Zn_dom"/>
</dbReference>
<evidence type="ECO:0000256" key="6">
    <source>
        <dbReference type="PROSITE-ProRule" id="PRU10141"/>
    </source>
</evidence>
<accession>A0A0B2UW39</accession>
<dbReference type="InterPro" id="IPR036423">
    <property type="entry name" value="SOD-like_Cu/Zn_dom_sf"/>
</dbReference>
<dbReference type="SUPFAM" id="SSF49329">
    <property type="entry name" value="Cu,Zn superoxide dismutase-like"/>
    <property type="match status" value="1"/>
</dbReference>
<keyword evidence="1" id="KW-0723">Serine/threonine-protein kinase</keyword>
<dbReference type="PANTHER" id="PTHR24345:SF91">
    <property type="entry name" value="SERINE_THREONINE-PROTEIN KINASE PLK4"/>
    <property type="match status" value="1"/>
</dbReference>
<sequence length="965" mass="107130">MTTWKAACLASWKLCTIFVDEAPNQKAGKKSFSSSVSVWSSVGFTSMHSMLSVTLALLATISTSNAFAFDRRARVYVFRAQQNINDAYYVMGVVDFQQERFAVKINGTISGLTPGLHGLHIHEKGDIGDGCMAAGPHYNPLEMQHGDAGRPYYTKRHVGDLGNINASELGIAKINAYYYGVPLSGQCSVIGRALVVHQGRDDLGRGNAPTSKTTGDSGARVGCGVIGIIDRIVDAKIEDFKVLVSPSPDFAIGSYENLEEIGRGGFGVVYRAKCIAKNKAWYGNIVAIKKIDISKVPGFRVGLELQALANLHHESIVDFYEEFRENGAQYIVMEYCKHGSLRDYVKKNGKLSDQCAAFILRQLVNAVKHIHSNGMMHRDLSAGNVLISSMRNGKFRVKLADFGLATLLRQGDVTGTIVGTPGYIAPQVYGRSYNQKADVFSLGGILYLMLVGKDPPREQNITKELDLGILSEEGAELIRQMMHPDENRRIILQDIRMSAFSRMADEFDYYQLSYAQPVRMRAHSAQPRVTSNTKPNKESGFESGDVEFANFFFNVNGTLVYEVAGKHRSVSRECHGVDECIACIVVVETKAAGGQVMSIYSTAKNTPFPHADDPPLHLDRACYKIYRSFEELQLNSSHMRFYRQIVEATKRLGGRIEKIVFKPSAATTARLMENGDFRLKFSDGLFFFNVNGTLVYEVAGKHRSVSRECHGIDECIACIVVVETKAAGGQVMSIYSTAKNTPFPHADDPPLHLDRACYKIYRSFEELQLNSSHMRFYRQIVEATKRLGGRIEKIVFKPSAATTARLMENGDFRLKFSDGRLAVQKRGTDSISVSDDGTSKATLSDEEMRLFHHSRSDALEMERLLEKGAFLCVKPFPFHFSNASEAEFPPEEVSSGHNVQRKSNASCGVENQQPVLETYPEVDELFFNANVCRYHCIPIFDGIGGEGGQHCSLLRHQSFSILQLL</sequence>
<dbReference type="InterPro" id="IPR000719">
    <property type="entry name" value="Prot_kinase_dom"/>
</dbReference>
<dbReference type="InterPro" id="IPR040734">
    <property type="entry name" value="Zyg-1_PB2"/>
</dbReference>
<dbReference type="InterPro" id="IPR017441">
    <property type="entry name" value="Protein_kinase_ATP_BS"/>
</dbReference>
<keyword evidence="3 6" id="KW-0547">Nucleotide-binding</keyword>
<evidence type="ECO:0000313" key="8">
    <source>
        <dbReference type="EMBL" id="KHN73297.1"/>
    </source>
</evidence>
<dbReference type="GO" id="GO:0046872">
    <property type="term" value="F:metal ion binding"/>
    <property type="evidence" value="ECO:0007669"/>
    <property type="project" value="InterPro"/>
</dbReference>
<dbReference type="SUPFAM" id="SSF56112">
    <property type="entry name" value="Protein kinase-like (PK-like)"/>
    <property type="match status" value="1"/>
</dbReference>